<dbReference type="RefSeq" id="WP_090031395.1">
    <property type="nucleotide sequence ID" value="NZ_BONM01000015.1"/>
</dbReference>
<reference evidence="1 2" key="1">
    <citation type="submission" date="2016-10" db="EMBL/GenBank/DDBJ databases">
        <authorList>
            <person name="de Groot N.N."/>
        </authorList>
    </citation>
    <scope>NUCLEOTIDE SEQUENCE [LARGE SCALE GENOMIC DNA]</scope>
    <source>
        <strain evidence="1 2">CGMCC 4.6945</strain>
    </source>
</reference>
<dbReference type="CDD" id="cd03801">
    <property type="entry name" value="GT4_PimA-like"/>
    <property type="match status" value="1"/>
</dbReference>
<sequence length="378" mass="39528">MNRAVLVSKHVPYPSTSGGALREAGVAAMLRTVFDDVHVVGFGPEPDPALVPDGVTVHAFEGSDDARGVLAARSLVIGRWYSAAMAKRITSLLLPGAHLHVGFPHMAVAAPSPARIDSLDLHNVESDLLAQRAARRGAVQRRLLAAEVVRMRAWERSLAGVPVITCVSENDRQRLATLGVPAVVAPNGTTLPADVTPPTGHGLAFVGSLDWEPNVEGVLWFTRQVWPALRAADPAVTVTVAGRSPGPELTSLDVTGVRVAGDVPAVAPVYSEAALAICPLLTGGGSRLKIVEALAHGRPVVSTSLGAEGMEDLWGRGVVIADEPAAFARAVADLLADPAELARLGREGRAAVQESWSWEATLRPMRDAIVAGRAEGVA</sequence>
<dbReference type="PANTHER" id="PTHR12526">
    <property type="entry name" value="GLYCOSYLTRANSFERASE"/>
    <property type="match status" value="1"/>
</dbReference>
<dbReference type="STRING" id="988821.SAMN05421867_10435"/>
<evidence type="ECO:0000313" key="2">
    <source>
        <dbReference type="Proteomes" id="UP000199012"/>
    </source>
</evidence>
<dbReference type="SUPFAM" id="SSF53756">
    <property type="entry name" value="UDP-Glycosyltransferase/glycogen phosphorylase"/>
    <property type="match status" value="1"/>
</dbReference>
<accession>A0A1I0X0B7</accession>
<dbReference type="PANTHER" id="PTHR12526:SF600">
    <property type="entry name" value="GLYCOSYL TRANSFERASE GROUP 1"/>
    <property type="match status" value="1"/>
</dbReference>
<keyword evidence="2" id="KW-1185">Reference proteome</keyword>
<organism evidence="1 2">
    <name type="scientific">Cellulomonas marina</name>
    <dbReference type="NCBI Taxonomy" id="988821"/>
    <lineage>
        <taxon>Bacteria</taxon>
        <taxon>Bacillati</taxon>
        <taxon>Actinomycetota</taxon>
        <taxon>Actinomycetes</taxon>
        <taxon>Micrococcales</taxon>
        <taxon>Cellulomonadaceae</taxon>
        <taxon>Cellulomonas</taxon>
    </lineage>
</organism>
<dbReference type="Proteomes" id="UP000199012">
    <property type="component" value="Unassembled WGS sequence"/>
</dbReference>
<dbReference type="OrthoDB" id="5142720at2"/>
<dbReference type="EMBL" id="FOKA01000004">
    <property type="protein sequence ID" value="SFA94462.1"/>
    <property type="molecule type" value="Genomic_DNA"/>
</dbReference>
<dbReference type="Pfam" id="PF13692">
    <property type="entry name" value="Glyco_trans_1_4"/>
    <property type="match status" value="1"/>
</dbReference>
<keyword evidence="1" id="KW-0808">Transferase</keyword>
<name>A0A1I0X0B7_9CELL</name>
<evidence type="ECO:0000313" key="1">
    <source>
        <dbReference type="EMBL" id="SFA94462.1"/>
    </source>
</evidence>
<dbReference type="GO" id="GO:0016757">
    <property type="term" value="F:glycosyltransferase activity"/>
    <property type="evidence" value="ECO:0007669"/>
    <property type="project" value="TreeGrafter"/>
</dbReference>
<dbReference type="Gene3D" id="3.40.50.2000">
    <property type="entry name" value="Glycogen Phosphorylase B"/>
    <property type="match status" value="1"/>
</dbReference>
<gene>
    <name evidence="1" type="ORF">SAMN05421867_10435</name>
</gene>
<dbReference type="AlphaFoldDB" id="A0A1I0X0B7"/>
<protein>
    <submittedName>
        <fullName evidence="1">Glycosyltransferase involved in cell wall bisynthesis</fullName>
    </submittedName>
</protein>
<proteinExistence type="predicted"/>